<dbReference type="AlphaFoldDB" id="A0A074ZX02"/>
<protein>
    <submittedName>
        <fullName evidence="2">Uncharacterized protein</fullName>
    </submittedName>
</protein>
<evidence type="ECO:0000313" key="3">
    <source>
        <dbReference type="Proteomes" id="UP000054324"/>
    </source>
</evidence>
<dbReference type="CTD" id="20316334"/>
<dbReference type="RefSeq" id="XP_009164584.1">
    <property type="nucleotide sequence ID" value="XM_009166320.1"/>
</dbReference>
<evidence type="ECO:0000256" key="1">
    <source>
        <dbReference type="SAM" id="Phobius"/>
    </source>
</evidence>
<dbReference type="GeneID" id="20316334"/>
<dbReference type="EMBL" id="KL596643">
    <property type="protein sequence ID" value="KER31636.1"/>
    <property type="molecule type" value="Genomic_DNA"/>
</dbReference>
<sequence length="120" mass="13348">MTMQHIVQENFLMIWAYISVKYPSNCGYGKAADFDDNHTVGALHGTTWPVDKAPVYNATENDVEANSSQGNLHALGRFHVETKALDLSSHPLGVYLWCVFFSILGFHLHSAVVVSNRRAV</sequence>
<organism evidence="2 3">
    <name type="scientific">Opisthorchis viverrini</name>
    <name type="common">Southeast Asian liver fluke</name>
    <dbReference type="NCBI Taxonomy" id="6198"/>
    <lineage>
        <taxon>Eukaryota</taxon>
        <taxon>Metazoa</taxon>
        <taxon>Spiralia</taxon>
        <taxon>Lophotrochozoa</taxon>
        <taxon>Platyhelminthes</taxon>
        <taxon>Trematoda</taxon>
        <taxon>Digenea</taxon>
        <taxon>Opisthorchiida</taxon>
        <taxon>Opisthorchiata</taxon>
        <taxon>Opisthorchiidae</taxon>
        <taxon>Opisthorchis</taxon>
    </lineage>
</organism>
<keyword evidence="1" id="KW-1133">Transmembrane helix</keyword>
<keyword evidence="3" id="KW-1185">Reference proteome</keyword>
<dbReference type="KEGG" id="ovi:T265_02146"/>
<name>A0A074ZX02_OPIVI</name>
<reference evidence="2 3" key="1">
    <citation type="submission" date="2013-11" db="EMBL/GenBank/DDBJ databases">
        <title>Opisthorchis viverrini - life in the bile duct.</title>
        <authorList>
            <person name="Young N.D."/>
            <person name="Nagarajan N."/>
            <person name="Lin S.J."/>
            <person name="Korhonen P.K."/>
            <person name="Jex A.R."/>
            <person name="Hall R.S."/>
            <person name="Safavi-Hemami H."/>
            <person name="Kaewkong W."/>
            <person name="Bertrand D."/>
            <person name="Gao S."/>
            <person name="Seet Q."/>
            <person name="Wongkham S."/>
            <person name="Teh B.T."/>
            <person name="Wongkham C."/>
            <person name="Intapan P.M."/>
            <person name="Maleewong W."/>
            <person name="Yang X."/>
            <person name="Hu M."/>
            <person name="Wang Z."/>
            <person name="Hofmann A."/>
            <person name="Sternberg P.W."/>
            <person name="Tan P."/>
            <person name="Wang J."/>
            <person name="Gasser R.B."/>
        </authorList>
    </citation>
    <scope>NUCLEOTIDE SEQUENCE [LARGE SCALE GENOMIC DNA]</scope>
</reference>
<evidence type="ECO:0000313" key="2">
    <source>
        <dbReference type="EMBL" id="KER31636.1"/>
    </source>
</evidence>
<feature type="transmembrane region" description="Helical" evidence="1">
    <location>
        <begin position="94"/>
        <end position="114"/>
    </location>
</feature>
<dbReference type="Proteomes" id="UP000054324">
    <property type="component" value="Unassembled WGS sequence"/>
</dbReference>
<proteinExistence type="predicted"/>
<keyword evidence="1" id="KW-0812">Transmembrane</keyword>
<keyword evidence="1" id="KW-0472">Membrane</keyword>
<accession>A0A074ZX02</accession>
<gene>
    <name evidence="2" type="ORF">T265_02146</name>
</gene>